<name>A0A7T8H241_CALRO</name>
<dbReference type="InterPro" id="IPR009057">
    <property type="entry name" value="Homeodomain-like_sf"/>
</dbReference>
<dbReference type="OrthoDB" id="6484486at2759"/>
<dbReference type="Pfam" id="PF04218">
    <property type="entry name" value="CENP-B_N"/>
    <property type="match status" value="1"/>
</dbReference>
<proteinExistence type="predicted"/>
<dbReference type="AlphaFoldDB" id="A0A7T8H241"/>
<gene>
    <name evidence="4" type="ORF">FKW44_016691</name>
</gene>
<dbReference type="InterPro" id="IPR007889">
    <property type="entry name" value="HTH_Psq"/>
</dbReference>
<dbReference type="Proteomes" id="UP000595437">
    <property type="component" value="Chromosome 11"/>
</dbReference>
<dbReference type="GO" id="GO:0003677">
    <property type="term" value="F:DNA binding"/>
    <property type="evidence" value="ECO:0007669"/>
    <property type="project" value="InterPro"/>
</dbReference>
<feature type="compositionally biased region" description="Low complexity" evidence="2">
    <location>
        <begin position="41"/>
        <end position="50"/>
    </location>
</feature>
<accession>A0A7T8H241</accession>
<evidence type="ECO:0000256" key="2">
    <source>
        <dbReference type="SAM" id="MobiDB-lite"/>
    </source>
</evidence>
<dbReference type="EMBL" id="CP045900">
    <property type="protein sequence ID" value="QQP42122.1"/>
    <property type="molecule type" value="Genomic_DNA"/>
</dbReference>
<sequence length="81" mass="8638">MEIIKRKEQGERTCQIANATGIPKSTISSILKNGESIKKLSSMPSMMGPSTTHGDRGAGKCTRWKGSSTIGSRIKTVPMAS</sequence>
<evidence type="ECO:0000256" key="1">
    <source>
        <dbReference type="ARBA" id="ARBA00004123"/>
    </source>
</evidence>
<reference evidence="5" key="1">
    <citation type="submission" date="2021-01" db="EMBL/GenBank/DDBJ databases">
        <title>Caligus Genome Assembly.</title>
        <authorList>
            <person name="Gallardo-Escarate C."/>
        </authorList>
    </citation>
    <scope>NUCLEOTIDE SEQUENCE [LARGE SCALE GENOMIC DNA]</scope>
</reference>
<dbReference type="SUPFAM" id="SSF46689">
    <property type="entry name" value="Homeodomain-like"/>
    <property type="match status" value="1"/>
</dbReference>
<dbReference type="Gene3D" id="1.10.10.60">
    <property type="entry name" value="Homeodomain-like"/>
    <property type="match status" value="1"/>
</dbReference>
<feature type="region of interest" description="Disordered" evidence="2">
    <location>
        <begin position="41"/>
        <end position="66"/>
    </location>
</feature>
<keyword evidence="5" id="KW-1185">Reference proteome</keyword>
<comment type="subcellular location">
    <subcellularLocation>
        <location evidence="1">Nucleus</location>
    </subcellularLocation>
</comment>
<evidence type="ECO:0000313" key="4">
    <source>
        <dbReference type="EMBL" id="QQP42122.1"/>
    </source>
</evidence>
<evidence type="ECO:0000313" key="5">
    <source>
        <dbReference type="Proteomes" id="UP000595437"/>
    </source>
</evidence>
<evidence type="ECO:0000259" key="3">
    <source>
        <dbReference type="Pfam" id="PF04218"/>
    </source>
</evidence>
<feature type="domain" description="HTH psq-type" evidence="3">
    <location>
        <begin position="2"/>
        <end position="38"/>
    </location>
</feature>
<protein>
    <recommendedName>
        <fullName evidence="3">HTH psq-type domain-containing protein</fullName>
    </recommendedName>
</protein>
<organism evidence="4 5">
    <name type="scientific">Caligus rogercresseyi</name>
    <name type="common">Sea louse</name>
    <dbReference type="NCBI Taxonomy" id="217165"/>
    <lineage>
        <taxon>Eukaryota</taxon>
        <taxon>Metazoa</taxon>
        <taxon>Ecdysozoa</taxon>
        <taxon>Arthropoda</taxon>
        <taxon>Crustacea</taxon>
        <taxon>Multicrustacea</taxon>
        <taxon>Hexanauplia</taxon>
        <taxon>Copepoda</taxon>
        <taxon>Siphonostomatoida</taxon>
        <taxon>Caligidae</taxon>
        <taxon>Caligus</taxon>
    </lineage>
</organism>
<dbReference type="GO" id="GO:0005634">
    <property type="term" value="C:nucleus"/>
    <property type="evidence" value="ECO:0007669"/>
    <property type="project" value="UniProtKB-SubCell"/>
</dbReference>